<dbReference type="Pfam" id="PF00072">
    <property type="entry name" value="Response_reg"/>
    <property type="match status" value="1"/>
</dbReference>
<proteinExistence type="predicted"/>
<feature type="domain" description="Response regulatory" evidence="2">
    <location>
        <begin position="9"/>
        <end position="124"/>
    </location>
</feature>
<evidence type="ECO:0000313" key="4">
    <source>
        <dbReference type="EMBL" id="MBQ0961044.1"/>
    </source>
</evidence>
<evidence type="ECO:0000256" key="1">
    <source>
        <dbReference type="PROSITE-ProRule" id="PRU00169"/>
    </source>
</evidence>
<dbReference type="InterPro" id="IPR003607">
    <property type="entry name" value="HD/PDEase_dom"/>
</dbReference>
<dbReference type="RefSeq" id="WP_210803718.1">
    <property type="nucleotide sequence ID" value="NZ_JAGQDE010000021.1"/>
</dbReference>
<dbReference type="SUPFAM" id="SSF109604">
    <property type="entry name" value="HD-domain/PDEase-like"/>
    <property type="match status" value="1"/>
</dbReference>
<keyword evidence="1" id="KW-0597">Phosphoprotein</keyword>
<dbReference type="Proteomes" id="UP000678374">
    <property type="component" value="Unassembled WGS sequence"/>
</dbReference>
<dbReference type="InterPro" id="IPR052020">
    <property type="entry name" value="Cyclic_di-GMP/3'3'-cGAMP_PDE"/>
</dbReference>
<dbReference type="InterPro" id="IPR001789">
    <property type="entry name" value="Sig_transdc_resp-reg_receiver"/>
</dbReference>
<dbReference type="InterPro" id="IPR037522">
    <property type="entry name" value="HD_GYP_dom"/>
</dbReference>
<dbReference type="Gene3D" id="1.10.3210.10">
    <property type="entry name" value="Hypothetical protein af1432"/>
    <property type="match status" value="1"/>
</dbReference>
<evidence type="ECO:0000259" key="2">
    <source>
        <dbReference type="PROSITE" id="PS50110"/>
    </source>
</evidence>
<protein>
    <submittedName>
        <fullName evidence="4">Two-component system response regulator</fullName>
    </submittedName>
</protein>
<organism evidence="4 5">
    <name type="scientific">Ideonella aquatica</name>
    <dbReference type="NCBI Taxonomy" id="2824119"/>
    <lineage>
        <taxon>Bacteria</taxon>
        <taxon>Pseudomonadati</taxon>
        <taxon>Pseudomonadota</taxon>
        <taxon>Betaproteobacteria</taxon>
        <taxon>Burkholderiales</taxon>
        <taxon>Sphaerotilaceae</taxon>
        <taxon>Ideonella</taxon>
    </lineage>
</organism>
<dbReference type="PROSITE" id="PS51832">
    <property type="entry name" value="HD_GYP"/>
    <property type="match status" value="1"/>
</dbReference>
<keyword evidence="5" id="KW-1185">Reference proteome</keyword>
<dbReference type="Gene3D" id="3.40.50.2300">
    <property type="match status" value="1"/>
</dbReference>
<dbReference type="PANTHER" id="PTHR45228">
    <property type="entry name" value="CYCLIC DI-GMP PHOSPHODIESTERASE TM_0186-RELATED"/>
    <property type="match status" value="1"/>
</dbReference>
<evidence type="ECO:0000313" key="5">
    <source>
        <dbReference type="Proteomes" id="UP000678374"/>
    </source>
</evidence>
<dbReference type="AlphaFoldDB" id="A0A940YK71"/>
<accession>A0A940YK71</accession>
<evidence type="ECO:0000259" key="3">
    <source>
        <dbReference type="PROSITE" id="PS51832"/>
    </source>
</evidence>
<feature type="domain" description="HD-GYP" evidence="3">
    <location>
        <begin position="151"/>
        <end position="365"/>
    </location>
</feature>
<dbReference type="Pfam" id="PF13487">
    <property type="entry name" value="HD_5"/>
    <property type="match status" value="1"/>
</dbReference>
<dbReference type="EMBL" id="JAGQDE010000021">
    <property type="protein sequence ID" value="MBQ0961044.1"/>
    <property type="molecule type" value="Genomic_DNA"/>
</dbReference>
<dbReference type="CDD" id="cd00077">
    <property type="entry name" value="HDc"/>
    <property type="match status" value="1"/>
</dbReference>
<dbReference type="GO" id="GO:0008081">
    <property type="term" value="F:phosphoric diester hydrolase activity"/>
    <property type="evidence" value="ECO:0007669"/>
    <property type="project" value="UniProtKB-ARBA"/>
</dbReference>
<dbReference type="PROSITE" id="PS50110">
    <property type="entry name" value="RESPONSE_REGULATORY"/>
    <property type="match status" value="1"/>
</dbReference>
<dbReference type="GO" id="GO:0000160">
    <property type="term" value="P:phosphorelay signal transduction system"/>
    <property type="evidence" value="ECO:0007669"/>
    <property type="project" value="InterPro"/>
</dbReference>
<sequence length="365" mass="40439">MVTTEQRATLLVVDDTPANLNLLAGLLNSEHRVKLANTGARALEIALREPPDLVLLDVMMPEMDGFEVCRRLKADARTRDVPVIFVTAMSQPEDEARGFEVGGADFIHKPISPPILRSRVRTHLQVKASRDALKRRNAGLAEALAAQLDQVERLRDATMFVMVSLAEFRDQDTGNHVKRTQEYVRALAEYLSEHPGDDADAVRLDAGSIELLAKSAPLHDIGKVAIPDHILLKPGKLDDADFEVMKTHTLQGWEILQRAAQRMGGASDFLDFARQIARHHHERWDGRGYPDGLAGRAIPLAARLMAVADVYDALISRRPYKDPLPHAQAMAMLADGAGQHFDPRIVAAAQACEDRFIDIARAWKD</sequence>
<comment type="caution">
    <text evidence="4">The sequence shown here is derived from an EMBL/GenBank/DDBJ whole genome shotgun (WGS) entry which is preliminary data.</text>
</comment>
<dbReference type="PANTHER" id="PTHR45228:SF5">
    <property type="entry name" value="CYCLIC DI-GMP PHOSPHODIESTERASE VC_1348-RELATED"/>
    <property type="match status" value="1"/>
</dbReference>
<dbReference type="InterPro" id="IPR011006">
    <property type="entry name" value="CheY-like_superfamily"/>
</dbReference>
<dbReference type="SMART" id="SM00471">
    <property type="entry name" value="HDc"/>
    <property type="match status" value="1"/>
</dbReference>
<gene>
    <name evidence="4" type="ORF">KAK06_18965</name>
</gene>
<name>A0A940YK71_9BURK</name>
<feature type="modified residue" description="4-aspartylphosphate" evidence="1">
    <location>
        <position position="57"/>
    </location>
</feature>
<reference evidence="4" key="1">
    <citation type="submission" date="2021-04" db="EMBL/GenBank/DDBJ databases">
        <title>The genome sequence of Ideonella sp. 4Y11.</title>
        <authorList>
            <person name="Liu Y."/>
        </authorList>
    </citation>
    <scope>NUCLEOTIDE SEQUENCE</scope>
    <source>
        <strain evidence="4">4Y11</strain>
    </source>
</reference>
<dbReference type="SMART" id="SM00448">
    <property type="entry name" value="REC"/>
    <property type="match status" value="1"/>
</dbReference>
<dbReference type="SUPFAM" id="SSF52172">
    <property type="entry name" value="CheY-like"/>
    <property type="match status" value="1"/>
</dbReference>